<feature type="transmembrane region" description="Helical" evidence="1">
    <location>
        <begin position="62"/>
        <end position="85"/>
    </location>
</feature>
<feature type="transmembrane region" description="Helical" evidence="1">
    <location>
        <begin position="269"/>
        <end position="288"/>
    </location>
</feature>
<evidence type="ECO:0000313" key="2">
    <source>
        <dbReference type="EMBL" id="SCZ81869.1"/>
    </source>
</evidence>
<feature type="transmembrane region" description="Helical" evidence="1">
    <location>
        <begin position="236"/>
        <end position="257"/>
    </location>
</feature>
<name>A0A1G5S8D7_9FIRM</name>
<dbReference type="OrthoDB" id="2083180at2"/>
<protein>
    <submittedName>
        <fullName evidence="2">Uncharacterized protein</fullName>
    </submittedName>
</protein>
<keyword evidence="3" id="KW-1185">Reference proteome</keyword>
<sequence length="297" mass="32357">MPEVKENGTGLLSPKSASLSAACKLMLSGGLLSLFASVISLVDPRVYQEVVQSGTISRFLSFGSSVQDLITAPAALLLIVLTLKFSGQMKKPQDSQHSLSKGHIKTLMAMTGLGSYLFYGYGLYVIQGQYTSLYLVYLAIFSLTLYGVIAGIVALAQNKKVIVQIPHLLRRVISGFLMFILIILIPVWILRMQHDLYSRMPGEVYGVFVLDLGVVFPAIAYVIWQLIRKTNFGVMLAGVALIKALTLCLSVALGEILKPIYGFGQDVGMVLIFTLLTVVSGGLSLALFSRLEIEDNR</sequence>
<reference evidence="2 3" key="1">
    <citation type="submission" date="2016-10" db="EMBL/GenBank/DDBJ databases">
        <authorList>
            <person name="de Groot N.N."/>
        </authorList>
    </citation>
    <scope>NUCLEOTIDE SEQUENCE [LARGE SCALE GENOMIC DNA]</scope>
    <source>
        <strain evidence="2 3">DSM 2784</strain>
    </source>
</reference>
<dbReference type="EMBL" id="FMWL01000025">
    <property type="protein sequence ID" value="SCZ81869.1"/>
    <property type="molecule type" value="Genomic_DNA"/>
</dbReference>
<keyword evidence="1" id="KW-0812">Transmembrane</keyword>
<gene>
    <name evidence="2" type="ORF">SAMN03080599_03114</name>
</gene>
<dbReference type="Proteomes" id="UP000199208">
    <property type="component" value="Unassembled WGS sequence"/>
</dbReference>
<accession>A0A1G5S8D7</accession>
<proteinExistence type="predicted"/>
<organism evidence="2 3">
    <name type="scientific">Acidaminobacter hydrogenoformans DSM 2784</name>
    <dbReference type="NCBI Taxonomy" id="1120920"/>
    <lineage>
        <taxon>Bacteria</taxon>
        <taxon>Bacillati</taxon>
        <taxon>Bacillota</taxon>
        <taxon>Clostridia</taxon>
        <taxon>Peptostreptococcales</taxon>
        <taxon>Acidaminobacteraceae</taxon>
        <taxon>Acidaminobacter</taxon>
    </lineage>
</organism>
<evidence type="ECO:0000256" key="1">
    <source>
        <dbReference type="SAM" id="Phobius"/>
    </source>
</evidence>
<feature type="transmembrane region" description="Helical" evidence="1">
    <location>
        <begin position="106"/>
        <end position="126"/>
    </location>
</feature>
<feature type="transmembrane region" description="Helical" evidence="1">
    <location>
        <begin position="204"/>
        <end position="224"/>
    </location>
</feature>
<dbReference type="STRING" id="1120920.SAMN03080599_03114"/>
<evidence type="ECO:0000313" key="3">
    <source>
        <dbReference type="Proteomes" id="UP000199208"/>
    </source>
</evidence>
<dbReference type="RefSeq" id="WP_092593101.1">
    <property type="nucleotide sequence ID" value="NZ_FMWL01000025.1"/>
</dbReference>
<keyword evidence="1" id="KW-1133">Transmembrane helix</keyword>
<feature type="transmembrane region" description="Helical" evidence="1">
    <location>
        <begin position="168"/>
        <end position="189"/>
    </location>
</feature>
<keyword evidence="1" id="KW-0472">Membrane</keyword>
<feature type="transmembrane region" description="Helical" evidence="1">
    <location>
        <begin position="21"/>
        <end position="42"/>
    </location>
</feature>
<dbReference type="AlphaFoldDB" id="A0A1G5S8D7"/>
<feature type="transmembrane region" description="Helical" evidence="1">
    <location>
        <begin position="132"/>
        <end position="156"/>
    </location>
</feature>